<gene>
    <name evidence="1" type="ordered locus">ANT_19720</name>
</gene>
<reference evidence="1 2" key="1">
    <citation type="submission" date="2010-12" db="EMBL/GenBank/DDBJ databases">
        <title>Whole genome sequence of Anaerolinea thermophila UNI-1.</title>
        <authorList>
            <person name="Narita-Yamada S."/>
            <person name="Kishi E."/>
            <person name="Watanabe Y."/>
            <person name="Takasaki K."/>
            <person name="Ankai A."/>
            <person name="Oguchi A."/>
            <person name="Fukui S."/>
            <person name="Takahashi M."/>
            <person name="Yashiro I."/>
            <person name="Hosoyama A."/>
            <person name="Sekiguchi Y."/>
            <person name="Hanada S."/>
            <person name="Fujita N."/>
        </authorList>
    </citation>
    <scope>NUCLEOTIDE SEQUENCE [LARGE SCALE GENOMIC DNA]</scope>
    <source>
        <strain evidence="2">DSM 14523 / JCM 11388 / NBRC 100420 / UNI-1</strain>
    </source>
</reference>
<protein>
    <submittedName>
        <fullName evidence="1">Uncharacterized protein</fullName>
    </submittedName>
</protein>
<evidence type="ECO:0000313" key="1">
    <source>
        <dbReference type="EMBL" id="BAJ63998.1"/>
    </source>
</evidence>
<dbReference type="InParanoid" id="E8N6D4"/>
<keyword evidence="2" id="KW-1185">Reference proteome</keyword>
<name>E8N6D4_ANATU</name>
<proteinExistence type="predicted"/>
<dbReference type="OrthoDB" id="3182597at2"/>
<sequence>MPSLDYELLSYGRASAMAGEKETARRYLEGFLRRSPPEDERLEALYWLSEVIDDPQEKRALLEEILACNLGDVRARKKLAILDGKIQPEEIVDPDHLPAPKENRTNGARSFTCPQCGGRMTYAPDGQSLICEYCESQSRLRNRQPAEEENFLLALATAKAQRRPIQQNVIECKGCGATFTLPPKVITHTCPFCQTPYAIEQVEIRELDAPDSVLPFKITHEETRKIIIKWLKENPPDEKPLLKSFYGVYLPAWIFTIGGQVDWTGWVYKNKKAVPVQGRRIINIPNILIPAVNNFPSPLEPVFRSFPLDELVAFDPGYLASFHAETFQISAADASLKAREMAVQKIKQDVPSTELSDIYNLTVKTPSIVVESYRLALLPLWMVTLDIGKEQLHMAINGYTGESFADKEHPPFHWLKKLLDF</sequence>
<dbReference type="HOGENOM" id="CLU_651587_0_0_0"/>
<accession>E8N6D4</accession>
<organism evidence="1 2">
    <name type="scientific">Anaerolinea thermophila (strain DSM 14523 / JCM 11388 / NBRC 100420 / UNI-1)</name>
    <dbReference type="NCBI Taxonomy" id="926569"/>
    <lineage>
        <taxon>Bacteria</taxon>
        <taxon>Bacillati</taxon>
        <taxon>Chloroflexota</taxon>
        <taxon>Anaerolineae</taxon>
        <taxon>Anaerolineales</taxon>
        <taxon>Anaerolineaceae</taxon>
        <taxon>Anaerolinea</taxon>
    </lineage>
</organism>
<dbReference type="EMBL" id="AP012029">
    <property type="protein sequence ID" value="BAJ63998.1"/>
    <property type="molecule type" value="Genomic_DNA"/>
</dbReference>
<dbReference type="STRING" id="926569.ANT_19720"/>
<dbReference type="RefSeq" id="WP_013560371.1">
    <property type="nucleotide sequence ID" value="NC_014960.1"/>
</dbReference>
<dbReference type="Proteomes" id="UP000008922">
    <property type="component" value="Chromosome"/>
</dbReference>
<dbReference type="eggNOG" id="COG1594">
    <property type="taxonomic scope" value="Bacteria"/>
</dbReference>
<dbReference type="FunCoup" id="E8N6D4">
    <property type="interactions" value="3"/>
</dbReference>
<evidence type="ECO:0000313" key="2">
    <source>
        <dbReference type="Proteomes" id="UP000008922"/>
    </source>
</evidence>
<dbReference type="KEGG" id="atm:ANT_19720"/>
<dbReference type="AlphaFoldDB" id="E8N6D4"/>